<accession>A0A931F7N5</accession>
<dbReference type="PANTHER" id="PTHR30337:SF7">
    <property type="entry name" value="PHOSPHOESTERASE"/>
    <property type="match status" value="1"/>
</dbReference>
<dbReference type="RefSeq" id="WP_270453790.1">
    <property type="nucleotide sequence ID" value="NZ_JADPIE010000003.1"/>
</dbReference>
<dbReference type="EMBL" id="JADPIE010000003">
    <property type="protein sequence ID" value="MBF8436871.1"/>
    <property type="molecule type" value="Genomic_DNA"/>
</dbReference>
<keyword evidence="3" id="KW-0269">Exonuclease</keyword>
<dbReference type="Gene3D" id="3.60.21.10">
    <property type="match status" value="1"/>
</dbReference>
<evidence type="ECO:0000313" key="4">
    <source>
        <dbReference type="Proteomes" id="UP000621436"/>
    </source>
</evidence>
<dbReference type="InterPro" id="IPR050535">
    <property type="entry name" value="DNA_Repair-Maintenance_Comp"/>
</dbReference>
<evidence type="ECO:0000259" key="2">
    <source>
        <dbReference type="Pfam" id="PF00149"/>
    </source>
</evidence>
<keyword evidence="4" id="KW-1185">Reference proteome</keyword>
<evidence type="ECO:0000313" key="3">
    <source>
        <dbReference type="EMBL" id="MBF8436871.1"/>
    </source>
</evidence>
<dbReference type="GO" id="GO:0004527">
    <property type="term" value="F:exonuclease activity"/>
    <property type="evidence" value="ECO:0007669"/>
    <property type="project" value="UniProtKB-KW"/>
</dbReference>
<comment type="caution">
    <text evidence="3">The sequence shown here is derived from an EMBL/GenBank/DDBJ whole genome shotgun (WGS) entry which is preliminary data.</text>
</comment>
<keyword evidence="1" id="KW-0378">Hydrolase</keyword>
<name>A0A931F7N5_9FIRM</name>
<dbReference type="CDD" id="cd00840">
    <property type="entry name" value="MPP_Mre11_N"/>
    <property type="match status" value="1"/>
</dbReference>
<sequence>MKDTIKFLHTADIHLGRPLKSASQAPDHLNELFNNASYNALKNIFDQAINRRLDFVVISGDLYDSEARSVKASRNFLEECRRLKEYNIPVYIISGNHDPGGKELEPFDYPENVYFYPSEEVEINNHKNDSGNTLARIIGQSYRSNFESRKMYTYYTVPDKNHFNLGLIHTQLNPDNRRYVPISQSDLLEKDDIHYWALGHIHQPLVLNSSSPALVYSGTPQGHNISEVGVKGCFIVEVPIQNPEKIPQINFIPTSPVIYKKIEFNITEMDERLKTLSDLQELLLEKAEKQQDNNFTDEIDFHGIDRENVFIDGKAPVKGVIIRWVITGHGPLHERISSNQDEAEEDLRDFLNRNLASPGNYPFVWTHSVQIRTSEELPDLEEFKENEIYKEIDKIFKEVSNNPDLEAKLLREWGSIWEGDEDHENRDNDSFYPDPETKQEIIEAARNKIIAYLFAGGDDI</sequence>
<dbReference type="InterPro" id="IPR041796">
    <property type="entry name" value="Mre11_N"/>
</dbReference>
<proteinExistence type="predicted"/>
<keyword evidence="3" id="KW-0540">Nuclease</keyword>
<dbReference type="PANTHER" id="PTHR30337">
    <property type="entry name" value="COMPONENT OF ATP-DEPENDENT DSDNA EXONUCLEASE"/>
    <property type="match status" value="1"/>
</dbReference>
<dbReference type="AlphaFoldDB" id="A0A931F7N5"/>
<dbReference type="Pfam" id="PF00149">
    <property type="entry name" value="Metallophos"/>
    <property type="match status" value="1"/>
</dbReference>
<protein>
    <submittedName>
        <fullName evidence="3">DNA repair exonuclease</fullName>
    </submittedName>
</protein>
<feature type="domain" description="Calcineurin-like phosphoesterase" evidence="2">
    <location>
        <begin position="5"/>
        <end position="204"/>
    </location>
</feature>
<dbReference type="InterPro" id="IPR029052">
    <property type="entry name" value="Metallo-depent_PP-like"/>
</dbReference>
<dbReference type="Proteomes" id="UP000621436">
    <property type="component" value="Unassembled WGS sequence"/>
</dbReference>
<gene>
    <name evidence="3" type="ORF">I0Q91_07275</name>
</gene>
<organism evidence="3 4">
    <name type="scientific">Halonatronomonas betaini</name>
    <dbReference type="NCBI Taxonomy" id="2778430"/>
    <lineage>
        <taxon>Bacteria</taxon>
        <taxon>Bacillati</taxon>
        <taxon>Bacillota</taxon>
        <taxon>Clostridia</taxon>
        <taxon>Halanaerobiales</taxon>
        <taxon>Halarsenatibacteraceae</taxon>
        <taxon>Halonatronomonas</taxon>
    </lineage>
</organism>
<dbReference type="SUPFAM" id="SSF56300">
    <property type="entry name" value="Metallo-dependent phosphatases"/>
    <property type="match status" value="1"/>
</dbReference>
<dbReference type="InterPro" id="IPR004843">
    <property type="entry name" value="Calcineurin-like_PHP"/>
</dbReference>
<evidence type="ECO:0000256" key="1">
    <source>
        <dbReference type="ARBA" id="ARBA00022801"/>
    </source>
</evidence>
<reference evidence="3" key="1">
    <citation type="submission" date="2020-11" db="EMBL/GenBank/DDBJ databases">
        <title>Halonatronomonas betainensis gen. nov., sp. nov. a novel haloalkaliphilic representative of the family Halanaerobiacae capable of betaine degradation.</title>
        <authorList>
            <person name="Boltyanskaya Y."/>
            <person name="Kevbrin V."/>
            <person name="Detkova E."/>
            <person name="Grouzdev D.S."/>
            <person name="Koziaeva V."/>
            <person name="Zhilina T."/>
        </authorList>
    </citation>
    <scope>NUCLEOTIDE SEQUENCE</scope>
    <source>
        <strain evidence="3">Z-7014</strain>
    </source>
</reference>